<dbReference type="EMBL" id="BKCP01000001">
    <property type="protein sequence ID" value="GER24588.1"/>
    <property type="molecule type" value="Genomic_DNA"/>
</dbReference>
<accession>A0A5A7NWB1</accession>
<feature type="region of interest" description="Disordered" evidence="1">
    <location>
        <begin position="193"/>
        <end position="213"/>
    </location>
</feature>
<evidence type="ECO:0000256" key="1">
    <source>
        <dbReference type="SAM" id="MobiDB-lite"/>
    </source>
</evidence>
<gene>
    <name evidence="2" type="ORF">STAS_00129</name>
</gene>
<evidence type="ECO:0000313" key="2">
    <source>
        <dbReference type="EMBL" id="GER24588.1"/>
    </source>
</evidence>
<feature type="compositionally biased region" description="Gly residues" evidence="1">
    <location>
        <begin position="198"/>
        <end position="207"/>
    </location>
</feature>
<protein>
    <submittedName>
        <fullName evidence="2">Hydrogenase expression/formation protein HypC</fullName>
    </submittedName>
</protein>
<dbReference type="AlphaFoldDB" id="A0A5A7NWB1"/>
<organism evidence="2 3">
    <name type="scientific">Striga asiatica</name>
    <name type="common">Asiatic witchweed</name>
    <name type="synonym">Buchnera asiatica</name>
    <dbReference type="NCBI Taxonomy" id="4170"/>
    <lineage>
        <taxon>Eukaryota</taxon>
        <taxon>Viridiplantae</taxon>
        <taxon>Streptophyta</taxon>
        <taxon>Embryophyta</taxon>
        <taxon>Tracheophyta</taxon>
        <taxon>Spermatophyta</taxon>
        <taxon>Magnoliopsida</taxon>
        <taxon>eudicotyledons</taxon>
        <taxon>Gunneridae</taxon>
        <taxon>Pentapetalae</taxon>
        <taxon>asterids</taxon>
        <taxon>lamiids</taxon>
        <taxon>Lamiales</taxon>
        <taxon>Orobanchaceae</taxon>
        <taxon>Buchnereae</taxon>
        <taxon>Striga</taxon>
    </lineage>
</organism>
<evidence type="ECO:0000313" key="3">
    <source>
        <dbReference type="Proteomes" id="UP000325081"/>
    </source>
</evidence>
<dbReference type="Proteomes" id="UP000325081">
    <property type="component" value="Unassembled WGS sequence"/>
</dbReference>
<sequence length="226" mass="24429">MMPSLPDNNSMARLPVGTVKWYESTYRTARLDSTIQPGREEVSPSRLVGRRTPRDSFLNIHGPSSKHKQLLDSYVVDDGPAGGVVLHAGVPEDHARVLRLGPERPRVRIPALHAVHGLQIYGLRRGGDGDVERLELGAGSGGAERDGVGRALLHLHLLADLGVVAQAHGVLPLRHDEDHRALPLARRHQLHHTVGFPAGDGDGGVGDRGVRREASRGRGLEIAIDE</sequence>
<name>A0A5A7NWB1_STRAF</name>
<keyword evidence="3" id="KW-1185">Reference proteome</keyword>
<comment type="caution">
    <text evidence="2">The sequence shown here is derived from an EMBL/GenBank/DDBJ whole genome shotgun (WGS) entry which is preliminary data.</text>
</comment>
<reference evidence="3" key="1">
    <citation type="journal article" date="2019" name="Curr. Biol.">
        <title>Genome Sequence of Striga asiatica Provides Insight into the Evolution of Plant Parasitism.</title>
        <authorList>
            <person name="Yoshida S."/>
            <person name="Kim S."/>
            <person name="Wafula E.K."/>
            <person name="Tanskanen J."/>
            <person name="Kim Y.M."/>
            <person name="Honaas L."/>
            <person name="Yang Z."/>
            <person name="Spallek T."/>
            <person name="Conn C.E."/>
            <person name="Ichihashi Y."/>
            <person name="Cheong K."/>
            <person name="Cui S."/>
            <person name="Der J.P."/>
            <person name="Gundlach H."/>
            <person name="Jiao Y."/>
            <person name="Hori C."/>
            <person name="Ishida J.K."/>
            <person name="Kasahara H."/>
            <person name="Kiba T."/>
            <person name="Kim M.S."/>
            <person name="Koo N."/>
            <person name="Laohavisit A."/>
            <person name="Lee Y.H."/>
            <person name="Lumba S."/>
            <person name="McCourt P."/>
            <person name="Mortimer J.C."/>
            <person name="Mutuku J.M."/>
            <person name="Nomura T."/>
            <person name="Sasaki-Sekimoto Y."/>
            <person name="Seto Y."/>
            <person name="Wang Y."/>
            <person name="Wakatake T."/>
            <person name="Sakakibara H."/>
            <person name="Demura T."/>
            <person name="Yamaguchi S."/>
            <person name="Yoneyama K."/>
            <person name="Manabe R.I."/>
            <person name="Nelson D.C."/>
            <person name="Schulman A.H."/>
            <person name="Timko M.P."/>
            <person name="dePamphilis C.W."/>
            <person name="Choi D."/>
            <person name="Shirasu K."/>
        </authorList>
    </citation>
    <scope>NUCLEOTIDE SEQUENCE [LARGE SCALE GENOMIC DNA]</scope>
    <source>
        <strain evidence="3">cv. UVA1</strain>
    </source>
</reference>
<proteinExistence type="predicted"/>